<keyword evidence="3" id="KW-0255">Endonuclease</keyword>
<evidence type="ECO:0000313" key="6">
    <source>
        <dbReference type="Proteomes" id="UP001162162"/>
    </source>
</evidence>
<name>A0AAV8YV80_9CUCU</name>
<keyword evidence="2" id="KW-0540">Nuclease</keyword>
<dbReference type="InterPro" id="IPR001604">
    <property type="entry name" value="Endo_G_ENPP1-like_dom"/>
</dbReference>
<dbReference type="PANTHER" id="PTHR13966:SF17">
    <property type="entry name" value="ENDONUCLEASE-RELATED"/>
    <property type="match status" value="1"/>
</dbReference>
<gene>
    <name evidence="5" type="ORF">NQ318_023409</name>
</gene>
<dbReference type="GO" id="GO:0005634">
    <property type="term" value="C:nucleus"/>
    <property type="evidence" value="ECO:0007669"/>
    <property type="project" value="TreeGrafter"/>
</dbReference>
<proteinExistence type="inferred from homology"/>
<dbReference type="InterPro" id="IPR044929">
    <property type="entry name" value="DNA/RNA_non-sp_Endonuclease_sf"/>
</dbReference>
<dbReference type="InterPro" id="IPR044925">
    <property type="entry name" value="His-Me_finger_sf"/>
</dbReference>
<dbReference type="Gene3D" id="3.40.570.10">
    <property type="entry name" value="Extracellular Endonuclease, subunit A"/>
    <property type="match status" value="1"/>
</dbReference>
<dbReference type="GO" id="GO:0000014">
    <property type="term" value="F:single-stranded DNA endodeoxyribonuclease activity"/>
    <property type="evidence" value="ECO:0007669"/>
    <property type="project" value="TreeGrafter"/>
</dbReference>
<protein>
    <recommendedName>
        <fullName evidence="4">DNA/RNA non-specific endonuclease/pyrophosphatase/phosphodiesterase domain-containing protein</fullName>
    </recommendedName>
</protein>
<reference evidence="5" key="1">
    <citation type="journal article" date="2023" name="Insect Mol. Biol.">
        <title>Genome sequencing provides insights into the evolution of gene families encoding plant cell wall-degrading enzymes in longhorned beetles.</title>
        <authorList>
            <person name="Shin N.R."/>
            <person name="Okamura Y."/>
            <person name="Kirsch R."/>
            <person name="Pauchet Y."/>
        </authorList>
    </citation>
    <scope>NUCLEOTIDE SEQUENCE</scope>
    <source>
        <strain evidence="5">AMC_N1</strain>
    </source>
</reference>
<dbReference type="EMBL" id="JAPWTK010000043">
    <property type="protein sequence ID" value="KAJ8954846.1"/>
    <property type="molecule type" value="Genomic_DNA"/>
</dbReference>
<dbReference type="GO" id="GO:0003676">
    <property type="term" value="F:nucleic acid binding"/>
    <property type="evidence" value="ECO:0007669"/>
    <property type="project" value="InterPro"/>
</dbReference>
<evidence type="ECO:0000256" key="3">
    <source>
        <dbReference type="ARBA" id="ARBA00022759"/>
    </source>
</evidence>
<dbReference type="GO" id="GO:0005743">
    <property type="term" value="C:mitochondrial inner membrane"/>
    <property type="evidence" value="ECO:0007669"/>
    <property type="project" value="TreeGrafter"/>
</dbReference>
<dbReference type="SUPFAM" id="SSF54060">
    <property type="entry name" value="His-Me finger endonucleases"/>
    <property type="match status" value="1"/>
</dbReference>
<dbReference type="AlphaFoldDB" id="A0AAV8YV80"/>
<comment type="similarity">
    <text evidence="1">Belongs to the DNA/RNA non-specific endonuclease family.</text>
</comment>
<dbReference type="GO" id="GO:0046872">
    <property type="term" value="F:metal ion binding"/>
    <property type="evidence" value="ECO:0007669"/>
    <property type="project" value="InterPro"/>
</dbReference>
<evidence type="ECO:0000259" key="4">
    <source>
        <dbReference type="Pfam" id="PF01223"/>
    </source>
</evidence>
<dbReference type="GO" id="GO:0004521">
    <property type="term" value="F:RNA endonuclease activity"/>
    <property type="evidence" value="ECO:0007669"/>
    <property type="project" value="TreeGrafter"/>
</dbReference>
<dbReference type="Pfam" id="PF01223">
    <property type="entry name" value="Endonuclease_NS"/>
    <property type="match status" value="1"/>
</dbReference>
<dbReference type="Proteomes" id="UP001162162">
    <property type="component" value="Unassembled WGS sequence"/>
</dbReference>
<feature type="domain" description="DNA/RNA non-specific endonuclease/pyrophosphatase/phosphodiesterase" evidence="4">
    <location>
        <begin position="57"/>
        <end position="177"/>
    </location>
</feature>
<evidence type="ECO:0000313" key="5">
    <source>
        <dbReference type="EMBL" id="KAJ8954846.1"/>
    </source>
</evidence>
<accession>A0AAV8YV80</accession>
<organism evidence="5 6">
    <name type="scientific">Aromia moschata</name>
    <dbReference type="NCBI Taxonomy" id="1265417"/>
    <lineage>
        <taxon>Eukaryota</taxon>
        <taxon>Metazoa</taxon>
        <taxon>Ecdysozoa</taxon>
        <taxon>Arthropoda</taxon>
        <taxon>Hexapoda</taxon>
        <taxon>Insecta</taxon>
        <taxon>Pterygota</taxon>
        <taxon>Neoptera</taxon>
        <taxon>Endopterygota</taxon>
        <taxon>Coleoptera</taxon>
        <taxon>Polyphaga</taxon>
        <taxon>Cucujiformia</taxon>
        <taxon>Chrysomeloidea</taxon>
        <taxon>Cerambycidae</taxon>
        <taxon>Cerambycinae</taxon>
        <taxon>Callichromatini</taxon>
        <taxon>Aromia</taxon>
    </lineage>
</organism>
<dbReference type="PANTHER" id="PTHR13966">
    <property type="entry name" value="ENDONUCLEASE RELATED"/>
    <property type="match status" value="1"/>
</dbReference>
<evidence type="ECO:0000256" key="1">
    <source>
        <dbReference type="ARBA" id="ARBA00010052"/>
    </source>
</evidence>
<dbReference type="InterPro" id="IPR040255">
    <property type="entry name" value="Non-specific_endonuclease"/>
</dbReference>
<sequence length="197" mass="22338">MQIHGTIFDYFEETAPNYSRMWKPLSSATLNVWAPIRFNGLTFNHKFGYVSLVRQIINTGNWKSVELSIRKVAQRVNDRLTTVTGTHGIISFSNGNTLKEIYLIRGNKLPVPKYIWKIVYSEKLQQGIALVVLNNPFVQTVTNNDLLCKKNICNDYKWGSNNWSTASRGFVHCCDLSEFTQIHAVNGITGVLLGPNL</sequence>
<comment type="caution">
    <text evidence="5">The sequence shown here is derived from an EMBL/GenBank/DDBJ whole genome shotgun (WGS) entry which is preliminary data.</text>
</comment>
<keyword evidence="3" id="KW-0378">Hydrolase</keyword>
<dbReference type="GO" id="GO:0006309">
    <property type="term" value="P:apoptotic DNA fragmentation"/>
    <property type="evidence" value="ECO:0007669"/>
    <property type="project" value="TreeGrafter"/>
</dbReference>
<keyword evidence="6" id="KW-1185">Reference proteome</keyword>
<evidence type="ECO:0000256" key="2">
    <source>
        <dbReference type="ARBA" id="ARBA00022722"/>
    </source>
</evidence>